<feature type="compositionally biased region" description="Polar residues" evidence="1">
    <location>
        <begin position="15"/>
        <end position="34"/>
    </location>
</feature>
<dbReference type="PANTHER" id="PTHR42698">
    <property type="entry name" value="GTPASE ERA"/>
    <property type="match status" value="1"/>
</dbReference>
<evidence type="ECO:0000313" key="3">
    <source>
        <dbReference type="EMBL" id="TPX64650.1"/>
    </source>
</evidence>
<dbReference type="EMBL" id="QEAP01000535">
    <property type="protein sequence ID" value="TPX64650.1"/>
    <property type="molecule type" value="Genomic_DNA"/>
</dbReference>
<dbReference type="GO" id="GO:0000028">
    <property type="term" value="P:ribosomal small subunit assembly"/>
    <property type="evidence" value="ECO:0007669"/>
    <property type="project" value="TreeGrafter"/>
</dbReference>
<gene>
    <name evidence="3" type="ORF">CcCBS67573_g08355</name>
</gene>
<dbReference type="SUPFAM" id="SSF52540">
    <property type="entry name" value="P-loop containing nucleoside triphosphate hydrolases"/>
    <property type="match status" value="1"/>
</dbReference>
<name>A0A507EN31_9FUNG</name>
<dbReference type="STRING" id="246404.A0A507EN31"/>
<accession>A0A507EN31</accession>
<sequence>MPKRSASREPAGSPTLDSSSGSDRNQQKENQSPSRIISQRILETVFLFFEGTNRNSQQLLLSRSEESLSESEEDLDHVDVDGDEIGLSSAAISNVDREILVDALGGLGLVDLAKIYQVPAVVTPKRKIWIILLGNHSAGKSSFINWYIDYPVQKTSVAIETTSFTLITSGKSRETFGGPATIQLFSALKGISEMKGVMPSLATEIVPSKHRNFDLITFIDTPGLVDGGVKYPFDPEKVLTRLVDEADLVFTFFDPIGQALCSRTMNVVESICQSQGHKIHFYLSKADTVSSYSSFQLHDKTHQPVHCQK</sequence>
<dbReference type="Proteomes" id="UP000320333">
    <property type="component" value="Unassembled WGS sequence"/>
</dbReference>
<reference evidence="3 4" key="1">
    <citation type="journal article" date="2019" name="Sci. Rep.">
        <title>Comparative genomics of chytrid fungi reveal insights into the obligate biotrophic and pathogenic lifestyle of Synchytrium endobioticum.</title>
        <authorList>
            <person name="van de Vossenberg B.T.L.H."/>
            <person name="Warris S."/>
            <person name="Nguyen H.D.T."/>
            <person name="van Gent-Pelzer M.P.E."/>
            <person name="Joly D.L."/>
            <person name="van de Geest H.C."/>
            <person name="Bonants P.J.M."/>
            <person name="Smith D.S."/>
            <person name="Levesque C.A."/>
            <person name="van der Lee T.A.J."/>
        </authorList>
    </citation>
    <scope>NUCLEOTIDE SEQUENCE [LARGE SCALE GENOMIC DNA]</scope>
    <source>
        <strain evidence="3 4">CBS 675.73</strain>
    </source>
</reference>
<dbReference type="AlphaFoldDB" id="A0A507EN31"/>
<keyword evidence="4" id="KW-1185">Reference proteome</keyword>
<organism evidence="3 4">
    <name type="scientific">Chytriomyces confervae</name>
    <dbReference type="NCBI Taxonomy" id="246404"/>
    <lineage>
        <taxon>Eukaryota</taxon>
        <taxon>Fungi</taxon>
        <taxon>Fungi incertae sedis</taxon>
        <taxon>Chytridiomycota</taxon>
        <taxon>Chytridiomycota incertae sedis</taxon>
        <taxon>Chytridiomycetes</taxon>
        <taxon>Chytridiales</taxon>
        <taxon>Chytriomycetaceae</taxon>
        <taxon>Chytriomyces</taxon>
    </lineage>
</organism>
<dbReference type="Pfam" id="PF01926">
    <property type="entry name" value="MMR_HSR1"/>
    <property type="match status" value="1"/>
</dbReference>
<protein>
    <recommendedName>
        <fullName evidence="2">G domain-containing protein</fullName>
    </recommendedName>
</protein>
<dbReference type="InterPro" id="IPR027417">
    <property type="entry name" value="P-loop_NTPase"/>
</dbReference>
<comment type="caution">
    <text evidence="3">The sequence shown here is derived from an EMBL/GenBank/DDBJ whole genome shotgun (WGS) entry which is preliminary data.</text>
</comment>
<evidence type="ECO:0000256" key="1">
    <source>
        <dbReference type="SAM" id="MobiDB-lite"/>
    </source>
</evidence>
<dbReference type="InterPro" id="IPR005662">
    <property type="entry name" value="GTPase_Era-like"/>
</dbReference>
<dbReference type="Gene3D" id="3.40.50.300">
    <property type="entry name" value="P-loop containing nucleotide triphosphate hydrolases"/>
    <property type="match status" value="1"/>
</dbReference>
<evidence type="ECO:0000259" key="2">
    <source>
        <dbReference type="Pfam" id="PF01926"/>
    </source>
</evidence>
<feature type="region of interest" description="Disordered" evidence="1">
    <location>
        <begin position="1"/>
        <end position="34"/>
    </location>
</feature>
<dbReference type="GO" id="GO:0019843">
    <property type="term" value="F:rRNA binding"/>
    <property type="evidence" value="ECO:0007669"/>
    <property type="project" value="TreeGrafter"/>
</dbReference>
<dbReference type="PANTHER" id="PTHR42698:SF2">
    <property type="entry name" value="GTPASE ERA-LIKE, CHLOROPLASTIC"/>
    <property type="match status" value="1"/>
</dbReference>
<feature type="domain" description="G" evidence="2">
    <location>
        <begin position="130"/>
        <end position="271"/>
    </location>
</feature>
<dbReference type="OrthoDB" id="1716625at2759"/>
<evidence type="ECO:0000313" key="4">
    <source>
        <dbReference type="Proteomes" id="UP000320333"/>
    </source>
</evidence>
<dbReference type="GO" id="GO:0043024">
    <property type="term" value="F:ribosomal small subunit binding"/>
    <property type="evidence" value="ECO:0007669"/>
    <property type="project" value="TreeGrafter"/>
</dbReference>
<dbReference type="InterPro" id="IPR006073">
    <property type="entry name" value="GTP-bd"/>
</dbReference>
<proteinExistence type="predicted"/>
<dbReference type="GO" id="GO:0005525">
    <property type="term" value="F:GTP binding"/>
    <property type="evidence" value="ECO:0007669"/>
    <property type="project" value="InterPro"/>
</dbReference>